<evidence type="ECO:0000256" key="3">
    <source>
        <dbReference type="ARBA" id="ARBA00022475"/>
    </source>
</evidence>
<dbReference type="Pfam" id="PF00528">
    <property type="entry name" value="BPD_transp_1"/>
    <property type="match status" value="1"/>
</dbReference>
<dbReference type="SUPFAM" id="SSF161098">
    <property type="entry name" value="MetI-like"/>
    <property type="match status" value="1"/>
</dbReference>
<proteinExistence type="inferred from homology"/>
<evidence type="ECO:0000259" key="8">
    <source>
        <dbReference type="PROSITE" id="PS50928"/>
    </source>
</evidence>
<feature type="transmembrane region" description="Helical" evidence="7">
    <location>
        <begin position="127"/>
        <end position="153"/>
    </location>
</feature>
<dbReference type="GO" id="GO:0055085">
    <property type="term" value="P:transmembrane transport"/>
    <property type="evidence" value="ECO:0007669"/>
    <property type="project" value="InterPro"/>
</dbReference>
<dbReference type="Gene3D" id="1.10.3720.10">
    <property type="entry name" value="MetI-like"/>
    <property type="match status" value="1"/>
</dbReference>
<dbReference type="InterPro" id="IPR035906">
    <property type="entry name" value="MetI-like_sf"/>
</dbReference>
<name>A0A5B8C2U7_9MICO</name>
<dbReference type="PROSITE" id="PS50928">
    <property type="entry name" value="ABC_TM1"/>
    <property type="match status" value="1"/>
</dbReference>
<dbReference type="KEGG" id="gyu:FE374_09860"/>
<reference evidence="9 10" key="1">
    <citation type="submission" date="2019-05" db="EMBL/GenBank/DDBJ databases">
        <title>Georgenia *** sp. nov., and Georgenia *** sp. nov., isolated from the intestinal contents of plateau pika (Ochotona curzoniae) in the Qinghai-Tibet plateau of China.</title>
        <authorList>
            <person name="Tian Z."/>
        </authorList>
    </citation>
    <scope>NUCLEOTIDE SEQUENCE [LARGE SCALE GENOMIC DNA]</scope>
    <source>
        <strain evidence="9 10">Z443</strain>
    </source>
</reference>
<organism evidence="9 10">
    <name type="scientific">Georgenia yuyongxinii</name>
    <dbReference type="NCBI Taxonomy" id="2589797"/>
    <lineage>
        <taxon>Bacteria</taxon>
        <taxon>Bacillati</taxon>
        <taxon>Actinomycetota</taxon>
        <taxon>Actinomycetes</taxon>
        <taxon>Micrococcales</taxon>
        <taxon>Bogoriellaceae</taxon>
        <taxon>Georgenia</taxon>
    </lineage>
</organism>
<accession>A0A5B8C2U7</accession>
<feature type="transmembrane region" description="Helical" evidence="7">
    <location>
        <begin position="86"/>
        <end position="106"/>
    </location>
</feature>
<sequence>MTTTTTTIAAPIERDTQRRRRGGSLLRRFLMALGLPVILLGIWWVASAGSESFFFPPLSEILATFPATWFEGRITAEVLPSLYRLVAGYLIALVVGVAAGTAIGLSPRLRALTEPTLEFFRAIPPPVMIPIIMLFLGIFTSMKIFVIATGALWPILLNTIEGVRGIDDVLRDTSRVYRLRPATRLRTLVLRGASPQIVTGARQALSIAIILMVISEMFAASNGLGFTIVQFQRSFAIPEMWTGIILLGLLGFLLSLIFRALERPVLAWYTGLRQSQRGGN</sequence>
<feature type="transmembrane region" description="Helical" evidence="7">
    <location>
        <begin position="25"/>
        <end position="46"/>
    </location>
</feature>
<dbReference type="AlphaFoldDB" id="A0A5B8C2U7"/>
<dbReference type="EMBL" id="CP040915">
    <property type="protein sequence ID" value="QDC24874.1"/>
    <property type="molecule type" value="Genomic_DNA"/>
</dbReference>
<dbReference type="PANTHER" id="PTHR30151">
    <property type="entry name" value="ALKANE SULFONATE ABC TRANSPORTER-RELATED, MEMBRANE SUBUNIT"/>
    <property type="match status" value="1"/>
</dbReference>
<feature type="transmembrane region" description="Helical" evidence="7">
    <location>
        <begin position="204"/>
        <end position="229"/>
    </location>
</feature>
<feature type="domain" description="ABC transmembrane type-1" evidence="8">
    <location>
        <begin position="78"/>
        <end position="262"/>
    </location>
</feature>
<keyword evidence="3" id="KW-1003">Cell membrane</keyword>
<keyword evidence="2 7" id="KW-0813">Transport</keyword>
<comment type="similarity">
    <text evidence="7">Belongs to the binding-protein-dependent transport system permease family.</text>
</comment>
<comment type="subcellular location">
    <subcellularLocation>
        <location evidence="1 7">Cell membrane</location>
        <topology evidence="1 7">Multi-pass membrane protein</topology>
    </subcellularLocation>
</comment>
<keyword evidence="6 7" id="KW-0472">Membrane</keyword>
<dbReference type="OrthoDB" id="3173654at2"/>
<keyword evidence="5 7" id="KW-1133">Transmembrane helix</keyword>
<dbReference type="GO" id="GO:0005886">
    <property type="term" value="C:plasma membrane"/>
    <property type="evidence" value="ECO:0007669"/>
    <property type="project" value="UniProtKB-SubCell"/>
</dbReference>
<evidence type="ECO:0000313" key="10">
    <source>
        <dbReference type="Proteomes" id="UP000314616"/>
    </source>
</evidence>
<keyword evidence="4 7" id="KW-0812">Transmembrane</keyword>
<evidence type="ECO:0000313" key="9">
    <source>
        <dbReference type="EMBL" id="QDC24874.1"/>
    </source>
</evidence>
<evidence type="ECO:0000256" key="1">
    <source>
        <dbReference type="ARBA" id="ARBA00004651"/>
    </source>
</evidence>
<evidence type="ECO:0000256" key="2">
    <source>
        <dbReference type="ARBA" id="ARBA00022448"/>
    </source>
</evidence>
<feature type="transmembrane region" description="Helical" evidence="7">
    <location>
        <begin position="241"/>
        <end position="261"/>
    </location>
</feature>
<evidence type="ECO:0000256" key="6">
    <source>
        <dbReference type="ARBA" id="ARBA00023136"/>
    </source>
</evidence>
<protein>
    <submittedName>
        <fullName evidence="9">ABC transporter permease subunit</fullName>
    </submittedName>
</protein>
<dbReference type="PANTHER" id="PTHR30151:SF0">
    <property type="entry name" value="ABC TRANSPORTER PERMEASE PROTEIN MJ0413-RELATED"/>
    <property type="match status" value="1"/>
</dbReference>
<dbReference type="InterPro" id="IPR000515">
    <property type="entry name" value="MetI-like"/>
</dbReference>
<gene>
    <name evidence="9" type="ORF">FE374_09860</name>
</gene>
<evidence type="ECO:0000256" key="5">
    <source>
        <dbReference type="ARBA" id="ARBA00022989"/>
    </source>
</evidence>
<evidence type="ECO:0000256" key="4">
    <source>
        <dbReference type="ARBA" id="ARBA00022692"/>
    </source>
</evidence>
<dbReference type="RefSeq" id="WP_139928655.1">
    <property type="nucleotide sequence ID" value="NZ_CP040915.1"/>
</dbReference>
<dbReference type="Proteomes" id="UP000314616">
    <property type="component" value="Chromosome"/>
</dbReference>
<evidence type="ECO:0000256" key="7">
    <source>
        <dbReference type="RuleBase" id="RU363032"/>
    </source>
</evidence>